<gene>
    <name evidence="2" type="ORF">KAK03_05665</name>
</gene>
<protein>
    <submittedName>
        <fullName evidence="2">MarR family transcriptional regulator</fullName>
    </submittedName>
</protein>
<reference evidence="2 3" key="1">
    <citation type="submission" date="2021-04" db="EMBL/GenBank/DDBJ databases">
        <title>The genome sequence of Ideonella sp. 3Y2.</title>
        <authorList>
            <person name="Liu Y."/>
        </authorList>
    </citation>
    <scope>NUCLEOTIDE SEQUENCE [LARGE SCALE GENOMIC DNA]</scope>
    <source>
        <strain evidence="2 3">3Y2</strain>
    </source>
</reference>
<dbReference type="PRINTS" id="PR00598">
    <property type="entry name" value="HTHMARR"/>
</dbReference>
<proteinExistence type="predicted"/>
<dbReference type="EMBL" id="JAGQDD010000002">
    <property type="protein sequence ID" value="MBQ0929968.1"/>
    <property type="molecule type" value="Genomic_DNA"/>
</dbReference>
<accession>A0A940Y723</accession>
<keyword evidence="3" id="KW-1185">Reference proteome</keyword>
<dbReference type="GO" id="GO:0003700">
    <property type="term" value="F:DNA-binding transcription factor activity"/>
    <property type="evidence" value="ECO:0007669"/>
    <property type="project" value="InterPro"/>
</dbReference>
<dbReference type="InterPro" id="IPR036388">
    <property type="entry name" value="WH-like_DNA-bd_sf"/>
</dbReference>
<organism evidence="2 3">
    <name type="scientific">Ideonella alba</name>
    <dbReference type="NCBI Taxonomy" id="2824118"/>
    <lineage>
        <taxon>Bacteria</taxon>
        <taxon>Pseudomonadati</taxon>
        <taxon>Pseudomonadota</taxon>
        <taxon>Betaproteobacteria</taxon>
        <taxon>Burkholderiales</taxon>
        <taxon>Sphaerotilaceae</taxon>
        <taxon>Ideonella</taxon>
    </lineage>
</organism>
<dbReference type="RefSeq" id="WP_210852203.1">
    <property type="nucleotide sequence ID" value="NZ_JAGQDD010000002.1"/>
</dbReference>
<dbReference type="GO" id="GO:0006950">
    <property type="term" value="P:response to stress"/>
    <property type="evidence" value="ECO:0007669"/>
    <property type="project" value="TreeGrafter"/>
</dbReference>
<dbReference type="SMART" id="SM00347">
    <property type="entry name" value="HTH_MARR"/>
    <property type="match status" value="1"/>
</dbReference>
<dbReference type="SUPFAM" id="SSF46785">
    <property type="entry name" value="Winged helix' DNA-binding domain"/>
    <property type="match status" value="1"/>
</dbReference>
<evidence type="ECO:0000313" key="3">
    <source>
        <dbReference type="Proteomes" id="UP000676246"/>
    </source>
</evidence>
<dbReference type="InterPro" id="IPR036390">
    <property type="entry name" value="WH_DNA-bd_sf"/>
</dbReference>
<dbReference type="PANTHER" id="PTHR33164">
    <property type="entry name" value="TRANSCRIPTIONAL REGULATOR, MARR FAMILY"/>
    <property type="match status" value="1"/>
</dbReference>
<dbReference type="PROSITE" id="PS50995">
    <property type="entry name" value="HTH_MARR_2"/>
    <property type="match status" value="1"/>
</dbReference>
<evidence type="ECO:0000259" key="1">
    <source>
        <dbReference type="PROSITE" id="PS50995"/>
    </source>
</evidence>
<dbReference type="Proteomes" id="UP000676246">
    <property type="component" value="Unassembled WGS sequence"/>
</dbReference>
<comment type="caution">
    <text evidence="2">The sequence shown here is derived from an EMBL/GenBank/DDBJ whole genome shotgun (WGS) entry which is preliminary data.</text>
</comment>
<sequence length="146" mass="16661">MKLDEFFPYRLAVLAEAVSRSMAQVYAERFDLSRDEWRVLAALAEQSPMKTTALIEHTTMDKMRTSRAVARMLKAGWIAREDDPDDGRGYLLSLLPAGQALYRKIVPMVQAREAYLFEGLSDDEKALLQRALDQVLERARQLARQG</sequence>
<dbReference type="PANTHER" id="PTHR33164:SF43">
    <property type="entry name" value="HTH-TYPE TRANSCRIPTIONAL REPRESSOR YETL"/>
    <property type="match status" value="1"/>
</dbReference>
<feature type="domain" description="HTH marR-type" evidence="1">
    <location>
        <begin position="1"/>
        <end position="137"/>
    </location>
</feature>
<dbReference type="InterPro" id="IPR039422">
    <property type="entry name" value="MarR/SlyA-like"/>
</dbReference>
<name>A0A940Y723_9BURK</name>
<dbReference type="AlphaFoldDB" id="A0A940Y723"/>
<dbReference type="Pfam" id="PF12802">
    <property type="entry name" value="MarR_2"/>
    <property type="match status" value="1"/>
</dbReference>
<evidence type="ECO:0000313" key="2">
    <source>
        <dbReference type="EMBL" id="MBQ0929968.1"/>
    </source>
</evidence>
<dbReference type="Gene3D" id="1.10.10.10">
    <property type="entry name" value="Winged helix-like DNA-binding domain superfamily/Winged helix DNA-binding domain"/>
    <property type="match status" value="1"/>
</dbReference>
<dbReference type="InterPro" id="IPR000835">
    <property type="entry name" value="HTH_MarR-typ"/>
</dbReference>